<reference evidence="2 3" key="1">
    <citation type="submission" date="2020-08" db="EMBL/GenBank/DDBJ databases">
        <title>A Genomic Blueprint of the Chicken Gut Microbiome.</title>
        <authorList>
            <person name="Gilroy R."/>
            <person name="Ravi A."/>
            <person name="Getino M."/>
            <person name="Pursley I."/>
            <person name="Horton D.L."/>
            <person name="Alikhan N.-F."/>
            <person name="Baker D."/>
            <person name="Gharbi K."/>
            <person name="Hall N."/>
            <person name="Watson M."/>
            <person name="Adriaenssens E.M."/>
            <person name="Foster-Nyarko E."/>
            <person name="Jarju S."/>
            <person name="Secka A."/>
            <person name="Antonio M."/>
            <person name="Oren A."/>
            <person name="Chaudhuri R."/>
            <person name="La Ragione R.M."/>
            <person name="Hildebrand F."/>
            <person name="Pallen M.J."/>
        </authorList>
    </citation>
    <scope>NUCLEOTIDE SEQUENCE [LARGE SCALE GENOMIC DNA]</scope>
    <source>
        <strain evidence="2 3">Sa1CVA4</strain>
    </source>
</reference>
<keyword evidence="3" id="KW-1185">Reference proteome</keyword>
<evidence type="ECO:0000313" key="2">
    <source>
        <dbReference type="EMBL" id="MBD8017009.1"/>
    </source>
</evidence>
<accession>A0ABR8WIX0</accession>
<sequence>MKKRLLIFGLLAAMATTVTVSCSRDDDGFGSGAVVAQKSNLTVTLSGKDISSYKNVAVEIQEVNTGAITKYNFVNQSAHTFDLPYGSYKVVANGEAIMVSLDEVQVGGTANIDINTATSNVLVNLQIKQFSQDFLIEEVFFTGVKTPDNKNYNNSRYFKLVNNTDKVLYADNLIISGSEFFTTVKRVITPYNVEEYFPISNMMVLTGSGTQYPVQPGDFIVVADNAIDHTASNGFDLRNADFEFPSNNPSLGHVDNPAVPNAAVVYTKMSFNMIFLYTTSQEAYVIARFPAGENPATFIQNYKYTYSYTNAAGNTTTVNSYKIPNSWIVDAVNTSRDADFLHIITGASLDAGYTSASPGYSGKTVRRKVLGQTANGKNIYKDTNNSASDFTRDSQSSFINGIIR</sequence>
<proteinExistence type="predicted"/>
<keyword evidence="1" id="KW-0732">Signal</keyword>
<organism evidence="2 3">
    <name type="scientific">Kaistella pullorum</name>
    <dbReference type="NCBI Taxonomy" id="2763074"/>
    <lineage>
        <taxon>Bacteria</taxon>
        <taxon>Pseudomonadati</taxon>
        <taxon>Bacteroidota</taxon>
        <taxon>Flavobacteriia</taxon>
        <taxon>Flavobacteriales</taxon>
        <taxon>Weeksellaceae</taxon>
        <taxon>Chryseobacterium group</taxon>
        <taxon>Kaistella</taxon>
    </lineage>
</organism>
<gene>
    <name evidence="2" type="ORF">H9628_00820</name>
</gene>
<dbReference type="InterPro" id="IPR032627">
    <property type="entry name" value="DUF4876"/>
</dbReference>
<name>A0ABR8WIX0_9FLAO</name>
<dbReference type="RefSeq" id="WP_251832220.1">
    <property type="nucleotide sequence ID" value="NZ_JACSPS010000001.1"/>
</dbReference>
<feature type="chain" id="PRO_5045125474" evidence="1">
    <location>
        <begin position="21"/>
        <end position="404"/>
    </location>
</feature>
<dbReference type="Pfam" id="PF16215">
    <property type="entry name" value="DUF4876"/>
    <property type="match status" value="1"/>
</dbReference>
<evidence type="ECO:0000313" key="3">
    <source>
        <dbReference type="Proteomes" id="UP000626242"/>
    </source>
</evidence>
<dbReference type="Proteomes" id="UP000626242">
    <property type="component" value="Unassembled WGS sequence"/>
</dbReference>
<dbReference type="EMBL" id="JACSPS010000001">
    <property type="protein sequence ID" value="MBD8017009.1"/>
    <property type="molecule type" value="Genomic_DNA"/>
</dbReference>
<dbReference type="PROSITE" id="PS51257">
    <property type="entry name" value="PROKAR_LIPOPROTEIN"/>
    <property type="match status" value="1"/>
</dbReference>
<evidence type="ECO:0000256" key="1">
    <source>
        <dbReference type="SAM" id="SignalP"/>
    </source>
</evidence>
<comment type="caution">
    <text evidence="2">The sequence shown here is derived from an EMBL/GenBank/DDBJ whole genome shotgun (WGS) entry which is preliminary data.</text>
</comment>
<feature type="signal peptide" evidence="1">
    <location>
        <begin position="1"/>
        <end position="20"/>
    </location>
</feature>
<protein>
    <submittedName>
        <fullName evidence="2">DUF4876 domain-containing protein</fullName>
    </submittedName>
</protein>